<proteinExistence type="predicted"/>
<feature type="region of interest" description="Disordered" evidence="1">
    <location>
        <begin position="1"/>
        <end position="26"/>
    </location>
</feature>
<protein>
    <submittedName>
        <fullName evidence="2">Uncharacterized protein</fullName>
    </submittedName>
</protein>
<dbReference type="EMBL" id="JACVVK020000114">
    <property type="protein sequence ID" value="KAK7491486.1"/>
    <property type="molecule type" value="Genomic_DNA"/>
</dbReference>
<gene>
    <name evidence="2" type="ORF">BaRGS_00017315</name>
</gene>
<dbReference type="Proteomes" id="UP001519460">
    <property type="component" value="Unassembled WGS sequence"/>
</dbReference>
<organism evidence="2 3">
    <name type="scientific">Batillaria attramentaria</name>
    <dbReference type="NCBI Taxonomy" id="370345"/>
    <lineage>
        <taxon>Eukaryota</taxon>
        <taxon>Metazoa</taxon>
        <taxon>Spiralia</taxon>
        <taxon>Lophotrochozoa</taxon>
        <taxon>Mollusca</taxon>
        <taxon>Gastropoda</taxon>
        <taxon>Caenogastropoda</taxon>
        <taxon>Sorbeoconcha</taxon>
        <taxon>Cerithioidea</taxon>
        <taxon>Batillariidae</taxon>
        <taxon>Batillaria</taxon>
    </lineage>
</organism>
<feature type="region of interest" description="Disordered" evidence="1">
    <location>
        <begin position="51"/>
        <end position="87"/>
    </location>
</feature>
<evidence type="ECO:0000256" key="1">
    <source>
        <dbReference type="SAM" id="MobiDB-lite"/>
    </source>
</evidence>
<dbReference type="AlphaFoldDB" id="A0ABD0KW04"/>
<comment type="caution">
    <text evidence="2">The sequence shown here is derived from an EMBL/GenBank/DDBJ whole genome shotgun (WGS) entry which is preliminary data.</text>
</comment>
<evidence type="ECO:0000313" key="2">
    <source>
        <dbReference type="EMBL" id="KAK7491486.1"/>
    </source>
</evidence>
<keyword evidence="3" id="KW-1185">Reference proteome</keyword>
<feature type="compositionally biased region" description="Basic and acidic residues" evidence="1">
    <location>
        <begin position="1"/>
        <end position="16"/>
    </location>
</feature>
<name>A0ABD0KW04_9CAEN</name>
<sequence length="87" mass="9570">MADVKPRGSESEHEFDAGTSGGTDRISSLEKKFEAFQVTVQQLLSSVVDQVAPAKGKKKRKLEALSGLSDSHSESDRGGWRLRRPRN</sequence>
<reference evidence="2 3" key="1">
    <citation type="journal article" date="2023" name="Sci. Data">
        <title>Genome assembly of the Korean intertidal mud-creeper Batillaria attramentaria.</title>
        <authorList>
            <person name="Patra A.K."/>
            <person name="Ho P.T."/>
            <person name="Jun S."/>
            <person name="Lee S.J."/>
            <person name="Kim Y."/>
            <person name="Won Y.J."/>
        </authorList>
    </citation>
    <scope>NUCLEOTIDE SEQUENCE [LARGE SCALE GENOMIC DNA]</scope>
    <source>
        <strain evidence="2">Wonlab-2016</strain>
    </source>
</reference>
<evidence type="ECO:0000313" key="3">
    <source>
        <dbReference type="Proteomes" id="UP001519460"/>
    </source>
</evidence>
<accession>A0ABD0KW04</accession>